<dbReference type="SUPFAM" id="SSF54928">
    <property type="entry name" value="RNA-binding domain, RBD"/>
    <property type="match status" value="2"/>
</dbReference>
<proteinExistence type="predicted"/>
<dbReference type="InterPro" id="IPR036028">
    <property type="entry name" value="SH3-like_dom_sf"/>
</dbReference>
<feature type="compositionally biased region" description="Pro residues" evidence="1">
    <location>
        <begin position="387"/>
        <end position="396"/>
    </location>
</feature>
<dbReference type="SUPFAM" id="SSF50044">
    <property type="entry name" value="SH3-domain"/>
    <property type="match status" value="1"/>
</dbReference>
<keyword evidence="3" id="KW-1185">Reference proteome</keyword>
<organism evidence="2 3">
    <name type="scientific">Blattamonas nauphoetae</name>
    <dbReference type="NCBI Taxonomy" id="2049346"/>
    <lineage>
        <taxon>Eukaryota</taxon>
        <taxon>Metamonada</taxon>
        <taxon>Preaxostyla</taxon>
        <taxon>Oxymonadida</taxon>
        <taxon>Blattamonas</taxon>
    </lineage>
</organism>
<dbReference type="InterPro" id="IPR012677">
    <property type="entry name" value="Nucleotide-bd_a/b_plait_sf"/>
</dbReference>
<reference evidence="2 3" key="1">
    <citation type="journal article" date="2022" name="bioRxiv">
        <title>Genomics of Preaxostyla Flagellates Illuminates Evolutionary Transitions and the Path Towards Mitochondrial Loss.</title>
        <authorList>
            <person name="Novak L.V.F."/>
            <person name="Treitli S.C."/>
            <person name="Pyrih J."/>
            <person name="Halakuc P."/>
            <person name="Pipaliya S.V."/>
            <person name="Vacek V."/>
            <person name="Brzon O."/>
            <person name="Soukal P."/>
            <person name="Eme L."/>
            <person name="Dacks J.B."/>
            <person name="Karnkowska A."/>
            <person name="Elias M."/>
            <person name="Hampl V."/>
        </authorList>
    </citation>
    <scope>NUCLEOTIDE SEQUENCE [LARGE SCALE GENOMIC DNA]</scope>
    <source>
        <strain evidence="2">NAU3</strain>
        <tissue evidence="2">Gut</tissue>
    </source>
</reference>
<sequence>MLIMSFNFESFHRLVRVSADRSLLDRFGRRDFPVGSDKFVMGSDLIHMSLRIITVDSQSQYGAQCLSVVRGDIVEVLDKDTDGWTWSKKHGTELKGYVRTQDLGPYPAPQQPKEAETPLSLELVNVPPSRTVETEVKQFFQRFGEVYYFDIQRPSTHHKNYRFFVDVLSTRDFDTIQSSIISQPFNGPTTQLKLKLKQPNPFELYLSPLSPTCTEADIRAMIHPANPEPVSLFFSKNNPNIQHCAIVFQDARSSIAAFRDRFRWIATRPGLTVSFSTRPSTRTASHSPNSDQPMSTSVVLTNLPNGVIPRDIINSLFPTLVITNLNIRSSPAGQPASAVVHFKTEDEAQQAISQSGTLSFLSNRIQVSAYHAHPDHPSRGSMSPKSLSPPPLPHKLPPVLTNPINQHQPPVRPKISPPPRPQPQINLPPPKPNVAQRVCSLRNKPIVKGAYLRREPDTFYESVELEKFIMDNGMSPKTFEEMSLADIIYL</sequence>
<feature type="region of interest" description="Disordered" evidence="1">
    <location>
        <begin position="371"/>
        <end position="430"/>
    </location>
</feature>
<dbReference type="CDD" id="cd00590">
    <property type="entry name" value="RRM_SF"/>
    <property type="match status" value="2"/>
</dbReference>
<feature type="region of interest" description="Disordered" evidence="1">
    <location>
        <begin position="276"/>
        <end position="295"/>
    </location>
</feature>
<name>A0ABQ9WW85_9EUKA</name>
<dbReference type="InterPro" id="IPR035979">
    <property type="entry name" value="RBD_domain_sf"/>
</dbReference>
<gene>
    <name evidence="2" type="ORF">BLNAU_21468</name>
</gene>
<protein>
    <submittedName>
        <fullName evidence="2">Uncharacterized protein</fullName>
    </submittedName>
</protein>
<dbReference type="Gene3D" id="3.30.70.330">
    <property type="match status" value="1"/>
</dbReference>
<feature type="compositionally biased region" description="Pro residues" evidence="1">
    <location>
        <begin position="410"/>
        <end position="430"/>
    </location>
</feature>
<evidence type="ECO:0000313" key="3">
    <source>
        <dbReference type="Proteomes" id="UP001281761"/>
    </source>
</evidence>
<comment type="caution">
    <text evidence="2">The sequence shown here is derived from an EMBL/GenBank/DDBJ whole genome shotgun (WGS) entry which is preliminary data.</text>
</comment>
<evidence type="ECO:0000313" key="2">
    <source>
        <dbReference type="EMBL" id="KAK2943588.1"/>
    </source>
</evidence>
<accession>A0ABQ9WW85</accession>
<dbReference type="EMBL" id="JARBJD010000337">
    <property type="protein sequence ID" value="KAK2943588.1"/>
    <property type="molecule type" value="Genomic_DNA"/>
</dbReference>
<dbReference type="Proteomes" id="UP001281761">
    <property type="component" value="Unassembled WGS sequence"/>
</dbReference>
<evidence type="ECO:0000256" key="1">
    <source>
        <dbReference type="SAM" id="MobiDB-lite"/>
    </source>
</evidence>